<reference evidence="1 2" key="1">
    <citation type="submission" date="2024-03" db="EMBL/GenBank/DDBJ databases">
        <title>Human intestinal bacterial collection.</title>
        <authorList>
            <person name="Pauvert C."/>
            <person name="Hitch T.C.A."/>
            <person name="Clavel T."/>
        </authorList>
    </citation>
    <scope>NUCLEOTIDE SEQUENCE [LARGE SCALE GENOMIC DNA]</scope>
    <source>
        <strain evidence="1 2">CLA-SR-H021</strain>
    </source>
</reference>
<proteinExistence type="predicted"/>
<comment type="caution">
    <text evidence="1">The sequence shown here is derived from an EMBL/GenBank/DDBJ whole genome shotgun (WGS) entry which is preliminary data.</text>
</comment>
<dbReference type="Proteomes" id="UP001454086">
    <property type="component" value="Unassembled WGS sequence"/>
</dbReference>
<keyword evidence="2" id="KW-1185">Reference proteome</keyword>
<gene>
    <name evidence="1" type="ORF">WMQ36_24270</name>
</gene>
<organism evidence="1 2">
    <name type="scientific">Enterocloster hominis</name>
    <name type="common">ex Hitch et al. 2024</name>
    <dbReference type="NCBI Taxonomy" id="1917870"/>
    <lineage>
        <taxon>Bacteria</taxon>
        <taxon>Bacillati</taxon>
        <taxon>Bacillota</taxon>
        <taxon>Clostridia</taxon>
        <taxon>Lachnospirales</taxon>
        <taxon>Lachnospiraceae</taxon>
        <taxon>Enterocloster</taxon>
    </lineage>
</organism>
<evidence type="ECO:0000313" key="1">
    <source>
        <dbReference type="EMBL" id="MEQ2428083.1"/>
    </source>
</evidence>
<dbReference type="Gene3D" id="1.10.30.50">
    <property type="match status" value="1"/>
</dbReference>
<name>A0ABV1DCH9_9FIRM</name>
<dbReference type="EMBL" id="JBBMFM010000148">
    <property type="protein sequence ID" value="MEQ2428083.1"/>
    <property type="molecule type" value="Genomic_DNA"/>
</dbReference>
<sequence>MIRIKPYMEHPEGKKIRDLYLYMIAKVMPFRPEDILGTDVIIVEGEEIRAENFIEQSGKRPCSDDEHMDKNQRFEADYLIAARTVYRVDQKLYDFIYDEKLDEENPGKIPKVNQENLHRLLFSRMDYLDQDIKELPKIQGDDAKLLLNLVFRYKAFSRSAYISKLSGYMDVKVCPYCNRSYTVTLSKGKGKSRPQFDHFKSKMKYPYFALSLLNLIPCCGLCNQAKLERENNILYPYFDEMGTDILFRTQIENGIRYLTGAEQTEDEFSVVLEAVNDVDTDIVIRSVQSDQVFHLTELYNEHKDYILKMFSKRYIFNDSYLKMLYQIFGGLFSSEDELKSTLYLMSLNKNEWGKRPLGKLTHDIDSEISELISK</sequence>
<protein>
    <recommendedName>
        <fullName evidence="3">HNH endonuclease</fullName>
    </recommendedName>
</protein>
<accession>A0ABV1DCH9</accession>
<evidence type="ECO:0000313" key="2">
    <source>
        <dbReference type="Proteomes" id="UP001454086"/>
    </source>
</evidence>
<evidence type="ECO:0008006" key="3">
    <source>
        <dbReference type="Google" id="ProtNLM"/>
    </source>
</evidence>
<dbReference type="RefSeq" id="WP_040382448.1">
    <property type="nucleotide sequence ID" value="NZ_JAJFEB010000002.1"/>
</dbReference>